<keyword evidence="6" id="KW-1185">Reference proteome</keyword>
<keyword evidence="5" id="KW-0675">Receptor</keyword>
<evidence type="ECO:0000256" key="3">
    <source>
        <dbReference type="ARBA" id="ARBA00022741"/>
    </source>
</evidence>
<dbReference type="PANTHER" id="PTHR48056:SF81">
    <property type="entry name" value="RECEPTOR PROTEIN-TYROSINE KINASE CEPR1"/>
    <property type="match status" value="1"/>
</dbReference>
<reference evidence="5" key="1">
    <citation type="submission" date="2020-06" db="EMBL/GenBank/DDBJ databases">
        <authorList>
            <consortium name="Plant Systems Biology data submission"/>
        </authorList>
    </citation>
    <scope>NUCLEOTIDE SEQUENCE</scope>
    <source>
        <strain evidence="5">D6</strain>
    </source>
</reference>
<keyword evidence="4" id="KW-0067">ATP-binding</keyword>
<evidence type="ECO:0000313" key="6">
    <source>
        <dbReference type="Proteomes" id="UP001153069"/>
    </source>
</evidence>
<dbReference type="GO" id="GO:0005524">
    <property type="term" value="F:ATP binding"/>
    <property type="evidence" value="ECO:0007669"/>
    <property type="project" value="UniProtKB-KW"/>
</dbReference>
<keyword evidence="1" id="KW-0433">Leucine-rich repeat</keyword>
<proteinExistence type="predicted"/>
<evidence type="ECO:0000313" key="5">
    <source>
        <dbReference type="EMBL" id="CAB9510345.1"/>
    </source>
</evidence>
<comment type="caution">
    <text evidence="5">The sequence shown here is derived from an EMBL/GenBank/DDBJ whole genome shotgun (WGS) entry which is preliminary data.</text>
</comment>
<dbReference type="AlphaFoldDB" id="A0A9N8DXW4"/>
<evidence type="ECO:0000256" key="1">
    <source>
        <dbReference type="ARBA" id="ARBA00022614"/>
    </source>
</evidence>
<keyword evidence="3" id="KW-0547">Nucleotide-binding</keyword>
<dbReference type="Pfam" id="PF00560">
    <property type="entry name" value="LRR_1"/>
    <property type="match status" value="1"/>
</dbReference>
<accession>A0A9N8DXW4</accession>
<gene>
    <name evidence="5" type="ORF">SEMRO_432_G141690.1</name>
</gene>
<evidence type="ECO:0000256" key="4">
    <source>
        <dbReference type="ARBA" id="ARBA00022840"/>
    </source>
</evidence>
<evidence type="ECO:0000256" key="2">
    <source>
        <dbReference type="ARBA" id="ARBA00022737"/>
    </source>
</evidence>
<dbReference type="SUPFAM" id="SSF52058">
    <property type="entry name" value="L domain-like"/>
    <property type="match status" value="1"/>
</dbReference>
<dbReference type="OrthoDB" id="406235at2759"/>
<dbReference type="Gene3D" id="3.80.10.10">
    <property type="entry name" value="Ribonuclease Inhibitor"/>
    <property type="match status" value="1"/>
</dbReference>
<organism evidence="5 6">
    <name type="scientific">Seminavis robusta</name>
    <dbReference type="NCBI Taxonomy" id="568900"/>
    <lineage>
        <taxon>Eukaryota</taxon>
        <taxon>Sar</taxon>
        <taxon>Stramenopiles</taxon>
        <taxon>Ochrophyta</taxon>
        <taxon>Bacillariophyta</taxon>
        <taxon>Bacillariophyceae</taxon>
        <taxon>Bacillariophycidae</taxon>
        <taxon>Naviculales</taxon>
        <taxon>Naviculaceae</taxon>
        <taxon>Seminavis</taxon>
    </lineage>
</organism>
<dbReference type="InterPro" id="IPR032675">
    <property type="entry name" value="LRR_dom_sf"/>
</dbReference>
<dbReference type="PANTHER" id="PTHR48056">
    <property type="entry name" value="LRR RECEPTOR-LIKE SERINE/THREONINE-PROTEIN KINASE-RELATED"/>
    <property type="match status" value="1"/>
</dbReference>
<keyword evidence="2" id="KW-0677">Repeat</keyword>
<name>A0A9N8DXW4_9STRA</name>
<dbReference type="InterPro" id="IPR050647">
    <property type="entry name" value="Plant_LRR-RLKs"/>
</dbReference>
<keyword evidence="5" id="KW-0808">Transferase</keyword>
<dbReference type="Proteomes" id="UP001153069">
    <property type="component" value="Unassembled WGS sequence"/>
</dbReference>
<sequence>MSQLKILLVHSNQLEGRALIQDVLPQLTQLEWLCINGNLLSGSIATEIGLLSSLQKLELQDTNLSGTLPKELVLLDNLTSLVVMNTSLTGSIPDGLCGVIVSSLEMKPIGGNDYTVPATNLRVFNLTLFDAGADIPISASLMESRKSSFKFFRSMRSNNWVESASNAASKPARTFSRSSLHQFVDLSTAAASHTSSGCRA</sequence>
<dbReference type="InterPro" id="IPR001611">
    <property type="entry name" value="Leu-rich_rpt"/>
</dbReference>
<dbReference type="GO" id="GO:0016301">
    <property type="term" value="F:kinase activity"/>
    <property type="evidence" value="ECO:0007669"/>
    <property type="project" value="UniProtKB-KW"/>
</dbReference>
<dbReference type="EMBL" id="CAICTM010000431">
    <property type="protein sequence ID" value="CAB9510345.1"/>
    <property type="molecule type" value="Genomic_DNA"/>
</dbReference>
<protein>
    <submittedName>
        <fullName evidence="5">LRR receptor-like serine threonine-protein kinase</fullName>
    </submittedName>
</protein>
<keyword evidence="5" id="KW-0418">Kinase</keyword>